<reference evidence="2 3" key="1">
    <citation type="journal article" date="2019" name="Int. J. Syst. Evol. Microbiol.">
        <title>The Global Catalogue of Microorganisms (GCM) 10K type strain sequencing project: providing services to taxonomists for standard genome sequencing and annotation.</title>
        <authorList>
            <consortium name="The Broad Institute Genomics Platform"/>
            <consortium name="The Broad Institute Genome Sequencing Center for Infectious Disease"/>
            <person name="Wu L."/>
            <person name="Ma J."/>
        </authorList>
    </citation>
    <scope>NUCLEOTIDE SEQUENCE [LARGE SCALE GENOMIC DNA]</scope>
    <source>
        <strain evidence="2 3">JCM 16014</strain>
    </source>
</reference>
<proteinExistence type="predicted"/>
<protein>
    <recommendedName>
        <fullName evidence="4">Cytochrome P450</fullName>
    </recommendedName>
</protein>
<dbReference type="InterPro" id="IPR001128">
    <property type="entry name" value="Cyt_P450"/>
</dbReference>
<evidence type="ECO:0000256" key="1">
    <source>
        <dbReference type="SAM" id="MobiDB-lite"/>
    </source>
</evidence>
<dbReference type="SUPFAM" id="SSF48264">
    <property type="entry name" value="Cytochrome P450"/>
    <property type="match status" value="1"/>
</dbReference>
<dbReference type="EMBL" id="BAAAQN010000102">
    <property type="protein sequence ID" value="GAA2065303.1"/>
    <property type="molecule type" value="Genomic_DNA"/>
</dbReference>
<dbReference type="Pfam" id="PF00067">
    <property type="entry name" value="p450"/>
    <property type="match status" value="1"/>
</dbReference>
<keyword evidence="3" id="KW-1185">Reference proteome</keyword>
<comment type="caution">
    <text evidence="2">The sequence shown here is derived from an EMBL/GenBank/DDBJ whole genome shotgun (WGS) entry which is preliminary data.</text>
</comment>
<organism evidence="2 3">
    <name type="scientific">Catenulispora yoronensis</name>
    <dbReference type="NCBI Taxonomy" id="450799"/>
    <lineage>
        <taxon>Bacteria</taxon>
        <taxon>Bacillati</taxon>
        <taxon>Actinomycetota</taxon>
        <taxon>Actinomycetes</taxon>
        <taxon>Catenulisporales</taxon>
        <taxon>Catenulisporaceae</taxon>
        <taxon>Catenulispora</taxon>
    </lineage>
</organism>
<feature type="compositionally biased region" description="Basic and acidic residues" evidence="1">
    <location>
        <begin position="1"/>
        <end position="13"/>
    </location>
</feature>
<name>A0ABN2VL68_9ACTN</name>
<evidence type="ECO:0000313" key="3">
    <source>
        <dbReference type="Proteomes" id="UP001500751"/>
    </source>
</evidence>
<sequence length="591" mass="60214">MARLDMPRVDSTRKAKAGRPLPKPEPKSASGAEPGTGPGTESGAEPLPVPEPEPIAARTTAGTEAGTGSAPGTGATAGTGAAAAAGTGAAATAAATAPAAKVPGPRPAPPWEQLWFGTTWAAAGAVDRLRALPGATRSAALGPAEALLRRLAGTGPSGAGSRLFLTPFGMVPVVAGADQVRSLFDRWQSEGLDGAAYAVDHLGRRRPLPSCPPILLDPRDLSEEIEAAAAAEADWLIGERNGDGNVPWSAWREAADRLARHAVLGRRAALDTVLGEILAHTEATDGSAMDSEAAVTRRIAEHLTIEVDGCAAARLAKDGLDRDEVAAAVRHLLTASTRGFAELLVTATALDALGHDGTLPGAEAEAAVAETVRLWPPLPMTLHRSDTEFVWEGRGYEAGTEVLVLAGAAARDGAAFADPGVFRPGTAARDGVDAVLPAPFCGGMADCAASGLAMALAAAMVRALRVAAEPRVTAPAPLRSAVLDGLDPHGIRVAFTDYADGPYHGYGIAHLDGSVRSLVAAGAGAQRYAEVAATGAERLMAFAEQLRESAAGPTFTAPGRATLRAALLEHAQRCEAAANDARRCAVLVAGR</sequence>
<accession>A0ABN2VL68</accession>
<feature type="compositionally biased region" description="Low complexity" evidence="1">
    <location>
        <begin position="56"/>
        <end position="68"/>
    </location>
</feature>
<dbReference type="InterPro" id="IPR036396">
    <property type="entry name" value="Cyt_P450_sf"/>
</dbReference>
<dbReference type="Proteomes" id="UP001500751">
    <property type="component" value="Unassembled WGS sequence"/>
</dbReference>
<gene>
    <name evidence="2" type="ORF">GCM10009839_91120</name>
</gene>
<evidence type="ECO:0008006" key="4">
    <source>
        <dbReference type="Google" id="ProtNLM"/>
    </source>
</evidence>
<evidence type="ECO:0000313" key="2">
    <source>
        <dbReference type="EMBL" id="GAA2065303.1"/>
    </source>
</evidence>
<feature type="region of interest" description="Disordered" evidence="1">
    <location>
        <begin position="1"/>
        <end position="80"/>
    </location>
</feature>
<dbReference type="Gene3D" id="1.10.630.10">
    <property type="entry name" value="Cytochrome P450"/>
    <property type="match status" value="1"/>
</dbReference>